<protein>
    <submittedName>
        <fullName evidence="1">Uncharacterized protein</fullName>
    </submittedName>
</protein>
<reference evidence="1" key="1">
    <citation type="submission" date="2019-03" db="EMBL/GenBank/DDBJ databases">
        <authorList>
            <person name="Mank J."/>
            <person name="Almeida P."/>
        </authorList>
    </citation>
    <scope>NUCLEOTIDE SEQUENCE</scope>
    <source>
        <strain evidence="1">78183</strain>
    </source>
</reference>
<evidence type="ECO:0000313" key="1">
    <source>
        <dbReference type="EMBL" id="VFU62935.1"/>
    </source>
</evidence>
<proteinExistence type="predicted"/>
<sequence>MKRFRCCAAITSSAFITREKQRKLTFFFFSGNPGMGSMYLKPWKIRIDYALSVVSFATAVCADKQKAGLPTGSLYRKKTNWAKYQVWATGQLHSISYKPGAQNTANEVSAKRSLPFSDMEAVSEEFPQFIYKTAEQLENQLLSSRNLAKEGQTKGR</sequence>
<gene>
    <name evidence="1" type="ORF">SVIM_LOCUS477106</name>
</gene>
<dbReference type="AlphaFoldDB" id="A0A6N2NA55"/>
<organism evidence="1">
    <name type="scientific">Salix viminalis</name>
    <name type="common">Common osier</name>
    <name type="synonym">Basket willow</name>
    <dbReference type="NCBI Taxonomy" id="40686"/>
    <lineage>
        <taxon>Eukaryota</taxon>
        <taxon>Viridiplantae</taxon>
        <taxon>Streptophyta</taxon>
        <taxon>Embryophyta</taxon>
        <taxon>Tracheophyta</taxon>
        <taxon>Spermatophyta</taxon>
        <taxon>Magnoliopsida</taxon>
        <taxon>eudicotyledons</taxon>
        <taxon>Gunneridae</taxon>
        <taxon>Pentapetalae</taxon>
        <taxon>rosids</taxon>
        <taxon>fabids</taxon>
        <taxon>Malpighiales</taxon>
        <taxon>Salicaceae</taxon>
        <taxon>Saliceae</taxon>
        <taxon>Salix</taxon>
    </lineage>
</organism>
<dbReference type="EMBL" id="CAADRP010002174">
    <property type="protein sequence ID" value="VFU62935.1"/>
    <property type="molecule type" value="Genomic_DNA"/>
</dbReference>
<name>A0A6N2NA55_SALVM</name>
<accession>A0A6N2NA55</accession>